<dbReference type="InterPro" id="IPR022742">
    <property type="entry name" value="Hydrolase_4"/>
</dbReference>
<reference evidence="2 3" key="1">
    <citation type="submission" date="2020-04" db="EMBL/GenBank/DDBJ databases">
        <title>Draft genome of Pyxidicoccus fallax type strain.</title>
        <authorList>
            <person name="Whitworth D.E."/>
        </authorList>
    </citation>
    <scope>NUCLEOTIDE SEQUENCE [LARGE SCALE GENOMIC DNA]</scope>
    <source>
        <strain evidence="2 3">DSM 14698</strain>
    </source>
</reference>
<dbReference type="Gene3D" id="3.40.50.1820">
    <property type="entry name" value="alpha/beta hydrolase"/>
    <property type="match status" value="1"/>
</dbReference>
<keyword evidence="2" id="KW-0378">Hydrolase</keyword>
<evidence type="ECO:0000313" key="2">
    <source>
        <dbReference type="EMBL" id="NMO17321.1"/>
    </source>
</evidence>
<evidence type="ECO:0000313" key="3">
    <source>
        <dbReference type="Proteomes" id="UP000518300"/>
    </source>
</evidence>
<sequence length="283" mass="30798">MNAYSLLKKPFFSRYQKPWVWPAEAESEQASWRRVDLDNGRGGTLVGLYGESLSGPARGTVVCAHPMGVEAKGFYLRHGHARMLREGGLNVLLFDFNGFGESPDADLLYPEDVLAAARGARKLAPGLPVAGLGVSFGAAWVVCALSHEGHGLSAAVLECPFTTLDEYWHRYKVAFAVLKASNVLMPRLLAKLRPVARARDIQGTHAVLLIYGTKDSITPSSMGERLMAACPLPREQCSLWVVPEAKHTRALAAAPEEYRARVLGLLDAAFSRAAPREEPQPHG</sequence>
<keyword evidence="3" id="KW-1185">Reference proteome</keyword>
<organism evidence="2 3">
    <name type="scientific">Pyxidicoccus fallax</name>
    <dbReference type="NCBI Taxonomy" id="394095"/>
    <lineage>
        <taxon>Bacteria</taxon>
        <taxon>Pseudomonadati</taxon>
        <taxon>Myxococcota</taxon>
        <taxon>Myxococcia</taxon>
        <taxon>Myxococcales</taxon>
        <taxon>Cystobacterineae</taxon>
        <taxon>Myxococcaceae</taxon>
        <taxon>Pyxidicoccus</taxon>
    </lineage>
</organism>
<dbReference type="AlphaFoldDB" id="A0A848LHW2"/>
<proteinExistence type="predicted"/>
<dbReference type="PANTHER" id="PTHR12277">
    <property type="entry name" value="ALPHA/BETA HYDROLASE DOMAIN-CONTAINING PROTEIN"/>
    <property type="match status" value="1"/>
</dbReference>
<dbReference type="InterPro" id="IPR029058">
    <property type="entry name" value="AB_hydrolase_fold"/>
</dbReference>
<protein>
    <submittedName>
        <fullName evidence="2">Alpha/beta hydrolase</fullName>
    </submittedName>
</protein>
<dbReference type="PANTHER" id="PTHR12277:SF81">
    <property type="entry name" value="PROTEIN ABHD13"/>
    <property type="match status" value="1"/>
</dbReference>
<dbReference type="Proteomes" id="UP000518300">
    <property type="component" value="Unassembled WGS sequence"/>
</dbReference>
<evidence type="ECO:0000259" key="1">
    <source>
        <dbReference type="Pfam" id="PF12146"/>
    </source>
</evidence>
<dbReference type="EMBL" id="JABBJJ010000095">
    <property type="protein sequence ID" value="NMO17321.1"/>
    <property type="molecule type" value="Genomic_DNA"/>
</dbReference>
<dbReference type="SUPFAM" id="SSF53474">
    <property type="entry name" value="alpha/beta-Hydrolases"/>
    <property type="match status" value="1"/>
</dbReference>
<accession>A0A848LHW2</accession>
<dbReference type="Pfam" id="PF12146">
    <property type="entry name" value="Hydrolase_4"/>
    <property type="match status" value="1"/>
</dbReference>
<dbReference type="GO" id="GO:0016787">
    <property type="term" value="F:hydrolase activity"/>
    <property type="evidence" value="ECO:0007669"/>
    <property type="project" value="UniProtKB-KW"/>
</dbReference>
<name>A0A848LHW2_9BACT</name>
<gene>
    <name evidence="2" type="ORF">HG543_21020</name>
</gene>
<dbReference type="RefSeq" id="WP_169346603.1">
    <property type="nucleotide sequence ID" value="NZ_JABBJJ010000095.1"/>
</dbReference>
<comment type="caution">
    <text evidence="2">The sequence shown here is derived from an EMBL/GenBank/DDBJ whole genome shotgun (WGS) entry which is preliminary data.</text>
</comment>
<feature type="domain" description="Serine aminopeptidase S33" evidence="1">
    <location>
        <begin position="56"/>
        <end position="193"/>
    </location>
</feature>